<dbReference type="SUPFAM" id="SSF56112">
    <property type="entry name" value="Protein kinase-like (PK-like)"/>
    <property type="match status" value="1"/>
</dbReference>
<evidence type="ECO:0000259" key="1">
    <source>
        <dbReference type="PROSITE" id="PS50011"/>
    </source>
</evidence>
<keyword evidence="2" id="KW-0418">Kinase</keyword>
<keyword evidence="3" id="KW-1185">Reference proteome</keyword>
<evidence type="ECO:0000313" key="2">
    <source>
        <dbReference type="EMBL" id="CDW72156.1"/>
    </source>
</evidence>
<gene>
    <name evidence="2" type="primary">Contig3894.g4157</name>
    <name evidence="2" type="ORF">STYLEM_1110</name>
</gene>
<reference evidence="2 3" key="1">
    <citation type="submission" date="2014-06" db="EMBL/GenBank/DDBJ databases">
        <authorList>
            <person name="Swart Estienne"/>
        </authorList>
    </citation>
    <scope>NUCLEOTIDE SEQUENCE [LARGE SCALE GENOMIC DNA]</scope>
    <source>
        <strain evidence="2 3">130c</strain>
    </source>
</reference>
<dbReference type="GO" id="GO:0005524">
    <property type="term" value="F:ATP binding"/>
    <property type="evidence" value="ECO:0007669"/>
    <property type="project" value="InterPro"/>
</dbReference>
<dbReference type="Gene3D" id="1.10.510.10">
    <property type="entry name" value="Transferase(Phosphotransferase) domain 1"/>
    <property type="match status" value="1"/>
</dbReference>
<keyword evidence="2" id="KW-0808">Transferase</keyword>
<dbReference type="OrthoDB" id="371082at2759"/>
<feature type="domain" description="Protein kinase" evidence="1">
    <location>
        <begin position="133"/>
        <end position="391"/>
    </location>
</feature>
<dbReference type="InParanoid" id="A0A077ZUL7"/>
<dbReference type="InterPro" id="IPR000719">
    <property type="entry name" value="Prot_kinase_dom"/>
</dbReference>
<proteinExistence type="predicted"/>
<dbReference type="SMART" id="SM00220">
    <property type="entry name" value="S_TKc"/>
    <property type="match status" value="1"/>
</dbReference>
<sequence>MQKNDDNRFNFKTVHNYQQDDLIPIYEVEVMAFQDKETLDNSNSFNAKLQVNIKSSTIILKRADDQQVILVNLQVLMLSYYDQEQFSIHLTTQQKPDTLQYKFQCRDIEQTYQLLEELQYSCTQIYPQFSSSFKIGKLISQGSQASIFECKKKGDSEEQNYIVKRYVVNSDETRNQIRQEVQILRRLRPCQNISQISVVFEEQSEYSIVMNHAQDGDLFQLVQEGQRFSEAEIRILMLQLLLTLDFTHKSDIIHRDLKPENILLLNSKNLEIQIADFGVSCFDDDLKQKLQKFGTPGFIAPEIIQGLGFSYQTDIFSLGCLFFMLIYGKSLYQGINLLQILEKNKTQDPIEIVNEQEKIVSDDCLDLLRKMLQQSPFERPLPEQCLIHEWFSNEKQAIASSMINNVKHAKQAYQEVVRSEDFPLQKDKLKHLNFFHIIKQEQLKKHMKERATTLNEQQSLFKTLNDQNISQNMTPKQSLIGSANLINKYSSLRKQIDILNLKSENFDKIFNVDQTQFEENLNNSEEQKQQDDKTMATINKVVKYRQFID</sequence>
<dbReference type="PROSITE" id="PS00108">
    <property type="entry name" value="PROTEIN_KINASE_ST"/>
    <property type="match status" value="1"/>
</dbReference>
<name>A0A077ZUL7_STYLE</name>
<accession>A0A077ZUL7</accession>
<dbReference type="GO" id="GO:0044773">
    <property type="term" value="P:mitotic DNA damage checkpoint signaling"/>
    <property type="evidence" value="ECO:0007669"/>
    <property type="project" value="TreeGrafter"/>
</dbReference>
<evidence type="ECO:0000313" key="3">
    <source>
        <dbReference type="Proteomes" id="UP000039865"/>
    </source>
</evidence>
<dbReference type="PANTHER" id="PTHR44167">
    <property type="entry name" value="OVARIAN-SPECIFIC SERINE/THREONINE-PROTEIN KINASE LOK-RELATED"/>
    <property type="match status" value="1"/>
</dbReference>
<dbReference type="AlphaFoldDB" id="A0A077ZUL7"/>
<dbReference type="Pfam" id="PF00069">
    <property type="entry name" value="Pkinase"/>
    <property type="match status" value="1"/>
</dbReference>
<dbReference type="InterPro" id="IPR008271">
    <property type="entry name" value="Ser/Thr_kinase_AS"/>
</dbReference>
<protein>
    <submittedName>
        <fullName evidence="2">Serine threonine protein kinase</fullName>
    </submittedName>
</protein>
<dbReference type="GO" id="GO:0005737">
    <property type="term" value="C:cytoplasm"/>
    <property type="evidence" value="ECO:0007669"/>
    <property type="project" value="TreeGrafter"/>
</dbReference>
<organism evidence="2 3">
    <name type="scientific">Stylonychia lemnae</name>
    <name type="common">Ciliate</name>
    <dbReference type="NCBI Taxonomy" id="5949"/>
    <lineage>
        <taxon>Eukaryota</taxon>
        <taxon>Sar</taxon>
        <taxon>Alveolata</taxon>
        <taxon>Ciliophora</taxon>
        <taxon>Intramacronucleata</taxon>
        <taxon>Spirotrichea</taxon>
        <taxon>Stichotrichia</taxon>
        <taxon>Sporadotrichida</taxon>
        <taxon>Oxytrichidae</taxon>
        <taxon>Stylonychinae</taxon>
        <taxon>Stylonychia</taxon>
    </lineage>
</organism>
<dbReference type="Proteomes" id="UP000039865">
    <property type="component" value="Unassembled WGS sequence"/>
</dbReference>
<dbReference type="GO" id="GO:0005634">
    <property type="term" value="C:nucleus"/>
    <property type="evidence" value="ECO:0007669"/>
    <property type="project" value="TreeGrafter"/>
</dbReference>
<dbReference type="OMA" id="CEYKEIL"/>
<dbReference type="EMBL" id="CCKQ01001053">
    <property type="protein sequence ID" value="CDW72156.1"/>
    <property type="molecule type" value="Genomic_DNA"/>
</dbReference>
<dbReference type="PANTHER" id="PTHR44167:SF18">
    <property type="entry name" value="PROTEIN KINASE DOMAIN-CONTAINING PROTEIN"/>
    <property type="match status" value="1"/>
</dbReference>
<dbReference type="GO" id="GO:0004674">
    <property type="term" value="F:protein serine/threonine kinase activity"/>
    <property type="evidence" value="ECO:0007669"/>
    <property type="project" value="TreeGrafter"/>
</dbReference>
<dbReference type="InterPro" id="IPR011009">
    <property type="entry name" value="Kinase-like_dom_sf"/>
</dbReference>
<dbReference type="PROSITE" id="PS50011">
    <property type="entry name" value="PROTEIN_KINASE_DOM"/>
    <property type="match status" value="1"/>
</dbReference>